<protein>
    <submittedName>
        <fullName evidence="1">Uncharacterized protein</fullName>
    </submittedName>
</protein>
<reference evidence="1" key="1">
    <citation type="submission" date="2019-02" db="EMBL/GenBank/DDBJ databases">
        <authorList>
            <person name="Gruber-Vodicka R. H."/>
            <person name="Seah K. B. B."/>
        </authorList>
    </citation>
    <scope>NUCLEOTIDE SEQUENCE</scope>
    <source>
        <strain evidence="3">BECK_SA2B12</strain>
        <strain evidence="1">BECK_SA2B15</strain>
        <strain evidence="2">BECK_SA2B20</strain>
    </source>
</reference>
<accession>A0A450UBS1</accession>
<evidence type="ECO:0000313" key="3">
    <source>
        <dbReference type="EMBL" id="VFJ97583.1"/>
    </source>
</evidence>
<dbReference type="EMBL" id="CAADFJ010000014">
    <property type="protein sequence ID" value="VFJ97583.1"/>
    <property type="molecule type" value="Genomic_DNA"/>
</dbReference>
<name>A0A450UBS1_9GAMM</name>
<organism evidence="1">
    <name type="scientific">Candidatus Kentrum eta</name>
    <dbReference type="NCBI Taxonomy" id="2126337"/>
    <lineage>
        <taxon>Bacteria</taxon>
        <taxon>Pseudomonadati</taxon>
        <taxon>Pseudomonadota</taxon>
        <taxon>Gammaproteobacteria</taxon>
        <taxon>Candidatus Kentrum</taxon>
    </lineage>
</organism>
<evidence type="ECO:0000313" key="2">
    <source>
        <dbReference type="EMBL" id="VFJ92757.1"/>
    </source>
</evidence>
<dbReference type="EMBL" id="CAADFG010000016">
    <property type="protein sequence ID" value="VFJ89585.1"/>
    <property type="molecule type" value="Genomic_DNA"/>
</dbReference>
<dbReference type="EMBL" id="CAADFI010000033">
    <property type="protein sequence ID" value="VFJ92757.1"/>
    <property type="molecule type" value="Genomic_DNA"/>
</dbReference>
<sequence length="73" mass="8615">MSHTANIENDVEFLETRIEQLDNHSFSRFREWFIEFDHLRWGRELEADSNAGRLDCLINAALAEHKAGRTRDL</sequence>
<gene>
    <name evidence="1" type="ORF">BECKH772A_GA0070896_100169</name>
    <name evidence="2" type="ORF">BECKH772B_GA0070898_1003310</name>
    <name evidence="3" type="ORF">BECKH772C_GA0070978_100148</name>
</gene>
<dbReference type="AlphaFoldDB" id="A0A450UBS1"/>
<proteinExistence type="predicted"/>
<evidence type="ECO:0000313" key="1">
    <source>
        <dbReference type="EMBL" id="VFJ89585.1"/>
    </source>
</evidence>